<reference evidence="10 11" key="1">
    <citation type="submission" date="2016-04" db="EMBL/GenBank/DDBJ databases">
        <title>The genome of Intoshia linei affirms orthonectids as highly simplified spiralians.</title>
        <authorList>
            <person name="Mikhailov K.V."/>
            <person name="Slusarev G.S."/>
            <person name="Nikitin M.A."/>
            <person name="Logacheva M.D."/>
            <person name="Penin A."/>
            <person name="Aleoshin V."/>
            <person name="Panchin Y.V."/>
        </authorList>
    </citation>
    <scope>NUCLEOTIDE SEQUENCE [LARGE SCALE GENOMIC DNA]</scope>
    <source>
        <strain evidence="10">Intl2013</strain>
        <tissue evidence="10">Whole animal</tissue>
    </source>
</reference>
<feature type="binding site" evidence="8">
    <location>
        <position position="227"/>
    </location>
    <ligand>
        <name>FAD</name>
        <dbReference type="ChEBI" id="CHEBI:57692"/>
    </ligand>
</feature>
<proteinExistence type="inferred from homology"/>
<dbReference type="InterPro" id="IPR029035">
    <property type="entry name" value="DHS-like_NAD/FAD-binding_dom"/>
</dbReference>
<dbReference type="Proteomes" id="UP000078046">
    <property type="component" value="Unassembled WGS sequence"/>
</dbReference>
<dbReference type="Pfam" id="PF01012">
    <property type="entry name" value="ETF"/>
    <property type="match status" value="1"/>
</dbReference>
<evidence type="ECO:0000256" key="3">
    <source>
        <dbReference type="ARBA" id="ARBA00022448"/>
    </source>
</evidence>
<dbReference type="GO" id="GO:0005759">
    <property type="term" value="C:mitochondrial matrix"/>
    <property type="evidence" value="ECO:0007669"/>
    <property type="project" value="UniProtKB-SubCell"/>
</dbReference>
<comment type="similarity">
    <text evidence="2 7">Belongs to the ETF alpha-subunit/FixB family.</text>
</comment>
<feature type="binding site" evidence="8">
    <location>
        <begin position="266"/>
        <end position="270"/>
    </location>
    <ligand>
        <name>FAD</name>
        <dbReference type="ChEBI" id="CHEBI:57692"/>
    </ligand>
</feature>
<sequence>MLNLCLKLKPKLKHVCKLRSISSLLIAEHDNINIAPCTLNTISAAKSLGRVECFLGGFKCDLVTNQLKKIKEIEKLNIIDDKELNGFRAEVFTNAIVDLVKKGKYNNIIASSSSFSKGFIPRLAGKLNVSPITDVLKIEKNIYHRPIYAGNAIENVKSTSDFNIISIRSTKFDPVKIGSKDCAEMETINLKLDTKCHDSRSEFISKTLTKSDRPELSNASIVISGGRGLKSGKNFKILYELADKLKAAVGASRAAVDAGYVSNDLQIGQTGKIVAPDLYIAVGISGAIQHLAGMKDSKCIVAINTDPDAPIFQIADIGLNLDLFKVIPELSKML</sequence>
<keyword evidence="7" id="KW-0496">Mitochondrion</keyword>
<dbReference type="PANTHER" id="PTHR43153:SF1">
    <property type="entry name" value="ELECTRON TRANSFER FLAVOPROTEIN SUBUNIT ALPHA, MITOCHONDRIAL"/>
    <property type="match status" value="1"/>
</dbReference>
<comment type="subcellular location">
    <subcellularLocation>
        <location evidence="1 7">Mitochondrion matrix</location>
    </subcellularLocation>
</comment>
<dbReference type="Gene3D" id="3.40.50.1220">
    <property type="entry name" value="TPP-binding domain"/>
    <property type="match status" value="1"/>
</dbReference>
<evidence type="ECO:0000256" key="5">
    <source>
        <dbReference type="ARBA" id="ARBA00022827"/>
    </source>
</evidence>
<keyword evidence="5 7" id="KW-0274">FAD</keyword>
<evidence type="ECO:0000256" key="6">
    <source>
        <dbReference type="ARBA" id="ARBA00022982"/>
    </source>
</evidence>
<dbReference type="FunFam" id="3.40.50.1220:FF:000001">
    <property type="entry name" value="Electron transfer flavoprotein, alpha subunit"/>
    <property type="match status" value="1"/>
</dbReference>
<dbReference type="AlphaFoldDB" id="A0A177B586"/>
<feature type="binding site" evidence="8">
    <location>
        <position position="304"/>
    </location>
    <ligand>
        <name>FAD</name>
        <dbReference type="ChEBI" id="CHEBI:57692"/>
    </ligand>
</feature>
<dbReference type="PANTHER" id="PTHR43153">
    <property type="entry name" value="ELECTRON TRANSFER FLAVOPROTEIN ALPHA"/>
    <property type="match status" value="1"/>
</dbReference>
<comment type="cofactor">
    <cofactor evidence="7 8">
        <name>FAD</name>
        <dbReference type="ChEBI" id="CHEBI:57692"/>
    </cofactor>
    <text evidence="7 8">Binds 1 FAD per dimer.</text>
</comment>
<gene>
    <name evidence="10" type="ORF">A3Q56_03497</name>
</gene>
<dbReference type="Pfam" id="PF00766">
    <property type="entry name" value="ETF_alpha"/>
    <property type="match status" value="1"/>
</dbReference>
<dbReference type="CDD" id="cd01715">
    <property type="entry name" value="ETF_alpha"/>
    <property type="match status" value="1"/>
</dbReference>
<feature type="binding site" evidence="8">
    <location>
        <begin position="252"/>
        <end position="253"/>
    </location>
    <ligand>
        <name>FAD</name>
        <dbReference type="ChEBI" id="CHEBI:57692"/>
    </ligand>
</feature>
<evidence type="ECO:0000313" key="10">
    <source>
        <dbReference type="EMBL" id="OAF68751.1"/>
    </source>
</evidence>
<dbReference type="InterPro" id="IPR014731">
    <property type="entry name" value="ETF_asu_C"/>
</dbReference>
<dbReference type="InterPro" id="IPR018206">
    <property type="entry name" value="ETF_asu_C_CS"/>
</dbReference>
<comment type="subunit">
    <text evidence="7">Heterodimer of an alpha and a beta subunit.</text>
</comment>
<evidence type="ECO:0000259" key="9">
    <source>
        <dbReference type="SMART" id="SM00893"/>
    </source>
</evidence>
<dbReference type="InterPro" id="IPR001308">
    <property type="entry name" value="ETF_a/FixB"/>
</dbReference>
<dbReference type="PIRSF" id="PIRSF000089">
    <property type="entry name" value="Electra_flavoP_a"/>
    <property type="match status" value="1"/>
</dbReference>
<comment type="function">
    <text evidence="7">The electron transfer flavoprotein serves as a specific electron acceptor for several dehydrogenases, including five acyl-CoA dehydrogenases, glutaryl-CoA and sarcosine dehydrogenase. It transfers the electrons to the main mitochondrial respiratory chain via ETF-ubiquinone oxidoreductase (ETF dehydrogenase).</text>
</comment>
<evidence type="ECO:0000256" key="2">
    <source>
        <dbReference type="ARBA" id="ARBA00005817"/>
    </source>
</evidence>
<dbReference type="GO" id="GO:0050660">
    <property type="term" value="F:flavin adenine dinucleotide binding"/>
    <property type="evidence" value="ECO:0007669"/>
    <property type="project" value="InterPro"/>
</dbReference>
<keyword evidence="6 7" id="KW-0249">Electron transport</keyword>
<dbReference type="SUPFAM" id="SSF52467">
    <property type="entry name" value="DHS-like NAD/FAD-binding domain"/>
    <property type="match status" value="1"/>
</dbReference>
<feature type="domain" description="Electron transfer flavoprotein alpha/beta-subunit N-terminal" evidence="9">
    <location>
        <begin position="23"/>
        <end position="203"/>
    </location>
</feature>
<dbReference type="SMART" id="SM00893">
    <property type="entry name" value="ETF"/>
    <property type="match status" value="1"/>
</dbReference>
<dbReference type="GO" id="GO:0033539">
    <property type="term" value="P:fatty acid beta-oxidation using acyl-CoA dehydrogenase"/>
    <property type="evidence" value="ECO:0007669"/>
    <property type="project" value="TreeGrafter"/>
</dbReference>
<feature type="binding site" evidence="8">
    <location>
        <begin position="283"/>
        <end position="290"/>
    </location>
    <ligand>
        <name>FAD</name>
        <dbReference type="ChEBI" id="CHEBI:57692"/>
    </ligand>
</feature>
<dbReference type="InterPro" id="IPR014730">
    <property type="entry name" value="ETF_a/b_N"/>
</dbReference>
<organism evidence="10 11">
    <name type="scientific">Intoshia linei</name>
    <dbReference type="NCBI Taxonomy" id="1819745"/>
    <lineage>
        <taxon>Eukaryota</taxon>
        <taxon>Metazoa</taxon>
        <taxon>Spiralia</taxon>
        <taxon>Lophotrochozoa</taxon>
        <taxon>Mesozoa</taxon>
        <taxon>Orthonectida</taxon>
        <taxon>Rhopaluridae</taxon>
        <taxon>Intoshia</taxon>
    </lineage>
</organism>
<dbReference type="EMBL" id="LWCA01000393">
    <property type="protein sequence ID" value="OAF68751.1"/>
    <property type="molecule type" value="Genomic_DNA"/>
</dbReference>
<accession>A0A177B586</accession>
<evidence type="ECO:0000256" key="1">
    <source>
        <dbReference type="ARBA" id="ARBA00004305"/>
    </source>
</evidence>
<dbReference type="InterPro" id="IPR033947">
    <property type="entry name" value="ETF_alpha_N"/>
</dbReference>
<dbReference type="OrthoDB" id="1715808at2759"/>
<keyword evidence="4 7" id="KW-0285">Flavoprotein</keyword>
<dbReference type="GO" id="GO:0009055">
    <property type="term" value="F:electron transfer activity"/>
    <property type="evidence" value="ECO:0007669"/>
    <property type="project" value="InterPro"/>
</dbReference>
<dbReference type="Gene3D" id="3.40.50.620">
    <property type="entry name" value="HUPs"/>
    <property type="match status" value="1"/>
</dbReference>
<evidence type="ECO:0000256" key="8">
    <source>
        <dbReference type="PIRSR" id="PIRSR000089-1"/>
    </source>
</evidence>
<keyword evidence="3 7" id="KW-0813">Transport</keyword>
<keyword evidence="11" id="KW-1185">Reference proteome</keyword>
<evidence type="ECO:0000313" key="11">
    <source>
        <dbReference type="Proteomes" id="UP000078046"/>
    </source>
</evidence>
<protein>
    <recommendedName>
        <fullName evidence="7">Electron transfer flavoprotein subunit alpha</fullName>
        <shortName evidence="7">Alpha-ETF</shortName>
    </recommendedName>
</protein>
<name>A0A177B586_9BILA</name>
<dbReference type="InterPro" id="IPR014729">
    <property type="entry name" value="Rossmann-like_a/b/a_fold"/>
</dbReference>
<comment type="caution">
    <text evidence="10">The sequence shown here is derived from an EMBL/GenBank/DDBJ whole genome shotgun (WGS) entry which is preliminary data.</text>
</comment>
<evidence type="ECO:0000256" key="4">
    <source>
        <dbReference type="ARBA" id="ARBA00022630"/>
    </source>
</evidence>
<dbReference type="SUPFAM" id="SSF52402">
    <property type="entry name" value="Adenine nucleotide alpha hydrolases-like"/>
    <property type="match status" value="1"/>
</dbReference>
<dbReference type="PROSITE" id="PS00696">
    <property type="entry name" value="ETF_ALPHA"/>
    <property type="match status" value="1"/>
</dbReference>
<evidence type="ECO:0000256" key="7">
    <source>
        <dbReference type="PIRNR" id="PIRNR000089"/>
    </source>
</evidence>